<evidence type="ECO:0000313" key="3">
    <source>
        <dbReference type="Proteomes" id="UP001221898"/>
    </source>
</evidence>
<dbReference type="Proteomes" id="UP001221898">
    <property type="component" value="Unassembled WGS sequence"/>
</dbReference>
<sequence length="80" mass="8672">MSRRRWRELSEEFDERWETATMSTTAGDETSSGGRGATMTGPGRGRTGAGMTGTTGEGRGLGRELDRGSLRSHVWAPRVV</sequence>
<organism evidence="2 3">
    <name type="scientific">Aldrovandia affinis</name>
    <dbReference type="NCBI Taxonomy" id="143900"/>
    <lineage>
        <taxon>Eukaryota</taxon>
        <taxon>Metazoa</taxon>
        <taxon>Chordata</taxon>
        <taxon>Craniata</taxon>
        <taxon>Vertebrata</taxon>
        <taxon>Euteleostomi</taxon>
        <taxon>Actinopterygii</taxon>
        <taxon>Neopterygii</taxon>
        <taxon>Teleostei</taxon>
        <taxon>Notacanthiformes</taxon>
        <taxon>Halosauridae</taxon>
        <taxon>Aldrovandia</taxon>
    </lineage>
</organism>
<accession>A0AAD7RA67</accession>
<evidence type="ECO:0000313" key="2">
    <source>
        <dbReference type="EMBL" id="KAJ8372535.1"/>
    </source>
</evidence>
<evidence type="ECO:0000256" key="1">
    <source>
        <dbReference type="SAM" id="MobiDB-lite"/>
    </source>
</evidence>
<feature type="region of interest" description="Disordered" evidence="1">
    <location>
        <begin position="1"/>
        <end position="80"/>
    </location>
</feature>
<protein>
    <submittedName>
        <fullName evidence="2">Uncharacterized protein</fullName>
    </submittedName>
</protein>
<keyword evidence="3" id="KW-1185">Reference proteome</keyword>
<dbReference type="EMBL" id="JAINUG010000398">
    <property type="protein sequence ID" value="KAJ8372535.1"/>
    <property type="molecule type" value="Genomic_DNA"/>
</dbReference>
<dbReference type="AlphaFoldDB" id="A0AAD7RA67"/>
<feature type="compositionally biased region" description="Polar residues" evidence="1">
    <location>
        <begin position="20"/>
        <end position="32"/>
    </location>
</feature>
<comment type="caution">
    <text evidence="2">The sequence shown here is derived from an EMBL/GenBank/DDBJ whole genome shotgun (WGS) entry which is preliminary data.</text>
</comment>
<proteinExistence type="predicted"/>
<feature type="compositionally biased region" description="Gly residues" evidence="1">
    <location>
        <begin position="42"/>
        <end position="59"/>
    </location>
</feature>
<name>A0AAD7RA67_9TELE</name>
<gene>
    <name evidence="2" type="ORF">AAFF_G00281860</name>
</gene>
<feature type="compositionally biased region" description="Basic and acidic residues" evidence="1">
    <location>
        <begin position="60"/>
        <end position="69"/>
    </location>
</feature>
<reference evidence="2" key="1">
    <citation type="journal article" date="2023" name="Science">
        <title>Genome structures resolve the early diversification of teleost fishes.</title>
        <authorList>
            <person name="Parey E."/>
            <person name="Louis A."/>
            <person name="Montfort J."/>
            <person name="Bouchez O."/>
            <person name="Roques C."/>
            <person name="Iampietro C."/>
            <person name="Lluch J."/>
            <person name="Castinel A."/>
            <person name="Donnadieu C."/>
            <person name="Desvignes T."/>
            <person name="Floi Bucao C."/>
            <person name="Jouanno E."/>
            <person name="Wen M."/>
            <person name="Mejri S."/>
            <person name="Dirks R."/>
            <person name="Jansen H."/>
            <person name="Henkel C."/>
            <person name="Chen W.J."/>
            <person name="Zahm M."/>
            <person name="Cabau C."/>
            <person name="Klopp C."/>
            <person name="Thompson A.W."/>
            <person name="Robinson-Rechavi M."/>
            <person name="Braasch I."/>
            <person name="Lecointre G."/>
            <person name="Bobe J."/>
            <person name="Postlethwait J.H."/>
            <person name="Berthelot C."/>
            <person name="Roest Crollius H."/>
            <person name="Guiguen Y."/>
        </authorList>
    </citation>
    <scope>NUCLEOTIDE SEQUENCE</scope>
    <source>
        <strain evidence="2">NC1722</strain>
    </source>
</reference>